<accession>A0ACC2JYM8</accession>
<sequence length="94" mass="10143">MCFTRLDSRGKIKPLSETYGNAACTTALIGFAVIKASVEARRSSTPPETMYCPEHPVGPCGGSGRFAHQPVNRRSYPITPPGSYGLYPRNPMPA</sequence>
<reference evidence="1" key="1">
    <citation type="submission" date="2022-12" db="EMBL/GenBank/DDBJ databases">
        <title>Genome Sequence of Lasiodiplodia mahajangana.</title>
        <authorList>
            <person name="Buettner E."/>
        </authorList>
    </citation>
    <scope>NUCLEOTIDE SEQUENCE</scope>
    <source>
        <strain evidence="1">VT137</strain>
    </source>
</reference>
<comment type="caution">
    <text evidence="1">The sequence shown here is derived from an EMBL/GenBank/DDBJ whole genome shotgun (WGS) entry which is preliminary data.</text>
</comment>
<dbReference type="EMBL" id="JAPUUL010000102">
    <property type="protein sequence ID" value="KAJ8132636.1"/>
    <property type="molecule type" value="Genomic_DNA"/>
</dbReference>
<name>A0ACC2JYM8_9PEZI</name>
<gene>
    <name evidence="1" type="ORF">O1611_g986</name>
</gene>
<evidence type="ECO:0000313" key="2">
    <source>
        <dbReference type="Proteomes" id="UP001153332"/>
    </source>
</evidence>
<keyword evidence="2" id="KW-1185">Reference proteome</keyword>
<dbReference type="Proteomes" id="UP001153332">
    <property type="component" value="Unassembled WGS sequence"/>
</dbReference>
<protein>
    <submittedName>
        <fullName evidence="1">Uncharacterized protein</fullName>
    </submittedName>
</protein>
<proteinExistence type="predicted"/>
<evidence type="ECO:0000313" key="1">
    <source>
        <dbReference type="EMBL" id="KAJ8132636.1"/>
    </source>
</evidence>
<organism evidence="1 2">
    <name type="scientific">Lasiodiplodia mahajangana</name>
    <dbReference type="NCBI Taxonomy" id="1108764"/>
    <lineage>
        <taxon>Eukaryota</taxon>
        <taxon>Fungi</taxon>
        <taxon>Dikarya</taxon>
        <taxon>Ascomycota</taxon>
        <taxon>Pezizomycotina</taxon>
        <taxon>Dothideomycetes</taxon>
        <taxon>Dothideomycetes incertae sedis</taxon>
        <taxon>Botryosphaeriales</taxon>
        <taxon>Botryosphaeriaceae</taxon>
        <taxon>Lasiodiplodia</taxon>
    </lineage>
</organism>